<dbReference type="Proteomes" id="UP000719766">
    <property type="component" value="Unassembled WGS sequence"/>
</dbReference>
<dbReference type="AlphaFoldDB" id="A0A9P7AB64"/>
<comment type="caution">
    <text evidence="1">The sequence shown here is derived from an EMBL/GenBank/DDBJ whole genome shotgun (WGS) entry which is preliminary data.</text>
</comment>
<reference evidence="1" key="1">
    <citation type="journal article" date="2020" name="New Phytol.">
        <title>Comparative genomics reveals dynamic genome evolution in host specialist ectomycorrhizal fungi.</title>
        <authorList>
            <person name="Lofgren L.A."/>
            <person name="Nguyen N.H."/>
            <person name="Vilgalys R."/>
            <person name="Ruytinx J."/>
            <person name="Liao H.L."/>
            <person name="Branco S."/>
            <person name="Kuo A."/>
            <person name="LaButti K."/>
            <person name="Lipzen A."/>
            <person name="Andreopoulos W."/>
            <person name="Pangilinan J."/>
            <person name="Riley R."/>
            <person name="Hundley H."/>
            <person name="Na H."/>
            <person name="Barry K."/>
            <person name="Grigoriev I.V."/>
            <person name="Stajich J.E."/>
            <person name="Kennedy P.G."/>
        </authorList>
    </citation>
    <scope>NUCLEOTIDE SEQUENCE</scope>
    <source>
        <strain evidence="1">S12</strain>
    </source>
</reference>
<feature type="non-terminal residue" evidence="1">
    <location>
        <position position="174"/>
    </location>
</feature>
<dbReference type="RefSeq" id="XP_041153159.1">
    <property type="nucleotide sequence ID" value="XM_041296704.1"/>
</dbReference>
<protein>
    <submittedName>
        <fullName evidence="1">Uncharacterized protein</fullName>
    </submittedName>
</protein>
<proteinExistence type="predicted"/>
<organism evidence="1 2">
    <name type="scientific">Suillus plorans</name>
    <dbReference type="NCBI Taxonomy" id="116603"/>
    <lineage>
        <taxon>Eukaryota</taxon>
        <taxon>Fungi</taxon>
        <taxon>Dikarya</taxon>
        <taxon>Basidiomycota</taxon>
        <taxon>Agaricomycotina</taxon>
        <taxon>Agaricomycetes</taxon>
        <taxon>Agaricomycetidae</taxon>
        <taxon>Boletales</taxon>
        <taxon>Suillineae</taxon>
        <taxon>Suillaceae</taxon>
        <taxon>Suillus</taxon>
    </lineage>
</organism>
<keyword evidence="2" id="KW-1185">Reference proteome</keyword>
<dbReference type="OrthoDB" id="3247418at2759"/>
<dbReference type="EMBL" id="JABBWE010000105">
    <property type="protein sequence ID" value="KAG1785676.1"/>
    <property type="molecule type" value="Genomic_DNA"/>
</dbReference>
<gene>
    <name evidence="1" type="ORF">HD556DRAFT_1216865</name>
</gene>
<evidence type="ECO:0000313" key="1">
    <source>
        <dbReference type="EMBL" id="KAG1785676.1"/>
    </source>
</evidence>
<feature type="non-terminal residue" evidence="1">
    <location>
        <position position="1"/>
    </location>
</feature>
<name>A0A9P7AB64_9AGAM</name>
<evidence type="ECO:0000313" key="2">
    <source>
        <dbReference type="Proteomes" id="UP000719766"/>
    </source>
</evidence>
<accession>A0A9P7AB64</accession>
<sequence>LKYWLNRPSCPPVFREVKSLFDRFVSPLVDANSILAPKDHHAPQQVLPDDLQQLTQVRRAVLHAHSLHEGTIYTHDSTHVGNSLILYHPDGIRNVQPTPGIIKYIFEMEQVVGFGVRCYLPLYSHPNPFRHYPHLPARLYSSALADHLETVKPKWVVSHFACWNFSPQHIVVSL</sequence>
<dbReference type="GeneID" id="64590468"/>